<evidence type="ECO:0000256" key="6">
    <source>
        <dbReference type="ARBA" id="ARBA00023315"/>
    </source>
</evidence>
<feature type="region of interest" description="Disordered" evidence="7">
    <location>
        <begin position="418"/>
        <end position="468"/>
    </location>
</feature>
<dbReference type="InterPro" id="IPR001451">
    <property type="entry name" value="Hexapep"/>
</dbReference>
<feature type="domain" description="Serine acetyltransferase N-terminal" evidence="8">
    <location>
        <begin position="79"/>
        <end position="183"/>
    </location>
</feature>
<dbReference type="FunCoup" id="D8U260">
    <property type="interactions" value="200"/>
</dbReference>
<dbReference type="EC" id="2.3.1.30" evidence="3"/>
<dbReference type="eggNOG" id="KOG4750">
    <property type="taxonomic scope" value="Eukaryota"/>
</dbReference>
<dbReference type="InterPro" id="IPR045304">
    <property type="entry name" value="LbH_SAT"/>
</dbReference>
<dbReference type="SUPFAM" id="SSF51161">
    <property type="entry name" value="Trimeric LpxA-like enzymes"/>
    <property type="match status" value="1"/>
</dbReference>
<evidence type="ECO:0000256" key="2">
    <source>
        <dbReference type="ARBA" id="ARBA00007274"/>
    </source>
</evidence>
<dbReference type="Proteomes" id="UP000001058">
    <property type="component" value="Unassembled WGS sequence"/>
</dbReference>
<dbReference type="KEGG" id="vcn:VOLCADRAFT_105655"/>
<dbReference type="InterPro" id="IPR042122">
    <property type="entry name" value="Ser_AcTrfase_N_sf"/>
</dbReference>
<evidence type="ECO:0000256" key="7">
    <source>
        <dbReference type="SAM" id="MobiDB-lite"/>
    </source>
</evidence>
<dbReference type="InParanoid" id="D8U260"/>
<dbReference type="GO" id="GO:0005737">
    <property type="term" value="C:cytoplasm"/>
    <property type="evidence" value="ECO:0007669"/>
    <property type="project" value="InterPro"/>
</dbReference>
<dbReference type="SMART" id="SM00971">
    <property type="entry name" value="SATase_N"/>
    <property type="match status" value="1"/>
</dbReference>
<dbReference type="PANTHER" id="PTHR42811">
    <property type="entry name" value="SERINE ACETYLTRANSFERASE"/>
    <property type="match status" value="1"/>
</dbReference>
<evidence type="ECO:0000313" key="9">
    <source>
        <dbReference type="EMBL" id="EFJ46308.1"/>
    </source>
</evidence>
<dbReference type="Pfam" id="PF00132">
    <property type="entry name" value="Hexapep"/>
    <property type="match status" value="1"/>
</dbReference>
<dbReference type="Pfam" id="PF14602">
    <property type="entry name" value="Hexapep_2"/>
    <property type="match status" value="1"/>
</dbReference>
<evidence type="ECO:0000256" key="4">
    <source>
        <dbReference type="ARBA" id="ARBA00022605"/>
    </source>
</evidence>
<evidence type="ECO:0000313" key="10">
    <source>
        <dbReference type="Proteomes" id="UP000001058"/>
    </source>
</evidence>
<evidence type="ECO:0000256" key="1">
    <source>
        <dbReference type="ARBA" id="ARBA00004876"/>
    </source>
</evidence>
<dbReference type="GO" id="GO:0006535">
    <property type="term" value="P:cysteine biosynthetic process from serine"/>
    <property type="evidence" value="ECO:0007669"/>
    <property type="project" value="InterPro"/>
</dbReference>
<name>D8U260_VOLCA</name>
<feature type="compositionally biased region" description="Basic and acidic residues" evidence="7">
    <location>
        <begin position="457"/>
        <end position="468"/>
    </location>
</feature>
<keyword evidence="4" id="KW-0028">Amino-acid biosynthesis</keyword>
<dbReference type="InterPro" id="IPR018357">
    <property type="entry name" value="Hexapep_transf_CS"/>
</dbReference>
<gene>
    <name evidence="9" type="ORF">VOLCADRAFT_105655</name>
</gene>
<dbReference type="NCBIfam" id="TIGR01172">
    <property type="entry name" value="cysE"/>
    <property type="match status" value="1"/>
</dbReference>
<comment type="pathway">
    <text evidence="1">Amino-acid biosynthesis; L-cysteine biosynthesis; L-cysteine from L-serine: step 1/2.</text>
</comment>
<dbReference type="NCBIfam" id="NF041874">
    <property type="entry name" value="EPS_EpsC"/>
    <property type="match status" value="1"/>
</dbReference>
<dbReference type="OrthoDB" id="25818at2759"/>
<accession>D8U260</accession>
<dbReference type="UniPathway" id="UPA00136">
    <property type="reaction ID" value="UER00199"/>
</dbReference>
<dbReference type="FunFam" id="2.160.10.10:FF:000002">
    <property type="entry name" value="Serine acetyltransferase"/>
    <property type="match status" value="1"/>
</dbReference>
<dbReference type="GeneID" id="9627414"/>
<dbReference type="InterPro" id="IPR011004">
    <property type="entry name" value="Trimer_LpxA-like_sf"/>
</dbReference>
<dbReference type="PROSITE" id="PS00101">
    <property type="entry name" value="HEXAPEP_TRANSFERASES"/>
    <property type="match status" value="1"/>
</dbReference>
<dbReference type="InterPro" id="IPR010493">
    <property type="entry name" value="Ser_AcTrfase_N"/>
</dbReference>
<dbReference type="Gene3D" id="1.10.3130.10">
    <property type="entry name" value="serine acetyltransferase, domain 1"/>
    <property type="match status" value="1"/>
</dbReference>
<keyword evidence="10" id="KW-1185">Reference proteome</keyword>
<keyword evidence="5" id="KW-0808">Transferase</keyword>
<organism evidence="10">
    <name type="scientific">Volvox carteri f. nagariensis</name>
    <dbReference type="NCBI Taxonomy" id="3068"/>
    <lineage>
        <taxon>Eukaryota</taxon>
        <taxon>Viridiplantae</taxon>
        <taxon>Chlorophyta</taxon>
        <taxon>core chlorophytes</taxon>
        <taxon>Chlorophyceae</taxon>
        <taxon>CS clade</taxon>
        <taxon>Chlamydomonadales</taxon>
        <taxon>Volvocaceae</taxon>
        <taxon>Volvox</taxon>
    </lineage>
</organism>
<dbReference type="STRING" id="3068.D8U260"/>
<dbReference type="GO" id="GO:0009001">
    <property type="term" value="F:serine O-acetyltransferase activity"/>
    <property type="evidence" value="ECO:0007669"/>
    <property type="project" value="UniProtKB-EC"/>
</dbReference>
<reference evidence="9 10" key="1">
    <citation type="journal article" date="2010" name="Science">
        <title>Genomic analysis of organismal complexity in the multicellular green alga Volvox carteri.</title>
        <authorList>
            <person name="Prochnik S.E."/>
            <person name="Umen J."/>
            <person name="Nedelcu A.M."/>
            <person name="Hallmann A."/>
            <person name="Miller S.M."/>
            <person name="Nishii I."/>
            <person name="Ferris P."/>
            <person name="Kuo A."/>
            <person name="Mitros T."/>
            <person name="Fritz-Laylin L.K."/>
            <person name="Hellsten U."/>
            <person name="Chapman J."/>
            <person name="Simakov O."/>
            <person name="Rensing S.A."/>
            <person name="Terry A."/>
            <person name="Pangilinan J."/>
            <person name="Kapitonov V."/>
            <person name="Jurka J."/>
            <person name="Salamov A."/>
            <person name="Shapiro H."/>
            <person name="Schmutz J."/>
            <person name="Grimwood J."/>
            <person name="Lindquist E."/>
            <person name="Lucas S."/>
            <person name="Grigoriev I.V."/>
            <person name="Schmitt R."/>
            <person name="Kirk D."/>
            <person name="Rokhsar D.S."/>
        </authorList>
    </citation>
    <scope>NUCLEOTIDE SEQUENCE [LARGE SCALE GENOMIC DNA]</scope>
    <source>
        <strain evidence="10">f. Nagariensis / Eve</strain>
    </source>
</reference>
<evidence type="ECO:0000256" key="5">
    <source>
        <dbReference type="ARBA" id="ARBA00022679"/>
    </source>
</evidence>
<dbReference type="AlphaFoldDB" id="D8U260"/>
<proteinExistence type="inferred from homology"/>
<dbReference type="CDD" id="cd03354">
    <property type="entry name" value="LbH_SAT"/>
    <property type="match status" value="1"/>
</dbReference>
<comment type="similarity">
    <text evidence="2">Belongs to the transferase hexapeptide repeat family.</text>
</comment>
<feature type="compositionally biased region" description="Low complexity" evidence="7">
    <location>
        <begin position="442"/>
        <end position="451"/>
    </location>
</feature>
<dbReference type="RefSeq" id="XP_002952755.1">
    <property type="nucleotide sequence ID" value="XM_002952709.1"/>
</dbReference>
<evidence type="ECO:0000259" key="8">
    <source>
        <dbReference type="SMART" id="SM00971"/>
    </source>
</evidence>
<dbReference type="EMBL" id="GL378352">
    <property type="protein sequence ID" value="EFJ46308.1"/>
    <property type="molecule type" value="Genomic_DNA"/>
</dbReference>
<protein>
    <recommendedName>
        <fullName evidence="3">serine O-acetyltransferase</fullName>
        <ecNumber evidence="3">2.3.1.30</ecNumber>
    </recommendedName>
</protein>
<dbReference type="InterPro" id="IPR005881">
    <property type="entry name" value="Ser_O-AcTrfase"/>
</dbReference>
<evidence type="ECO:0000256" key="3">
    <source>
        <dbReference type="ARBA" id="ARBA00013266"/>
    </source>
</evidence>
<sequence>MSTRFGYRITFSSVQASKTDPAASLVAASKSDSQSGKVSDESIDWTRQGVPVYLQSSVDIDVCDDESQALTMGMAGDLLWNAIRTEAKADAASEPLLSSFLYASILAHDSFELALGFVLANRLANSTMLPTQLFEIFHGVLRTDPEVRCAALSDIAACRERDPACTSYSHALLYYKGYHAIQTQRIAHALWQRNQKVMALALQSRMSEVFAVDIHPAARIGKGVLLDHGTGVVIGETAVIGNNVSILQNVTLGGTGKEIGDRHPKVGDNVLIGACATILGNIHIGKGAQIAAGSLVLKPVPPHFLVAGSPAKEIGPVRGNPALSMRHWSRRIMEPPEATAAAATAAAAAGGGGGRAGGASVAAAEASSAQENVEVSGRLEAEASLAPLEAEAAEASAAAAEASAAEAVQNMNVSGGGLAGPEVSSVALEHSSDGGGGGGGDVSAAVAAEGGKAQGPEGRKRPAPEYEI</sequence>
<dbReference type="InterPro" id="IPR053376">
    <property type="entry name" value="Serine_acetyltransferase"/>
</dbReference>
<dbReference type="Pfam" id="PF06426">
    <property type="entry name" value="SATase_N"/>
    <property type="match status" value="1"/>
</dbReference>
<keyword evidence="6" id="KW-0012">Acyltransferase</keyword>
<dbReference type="Gene3D" id="2.160.10.10">
    <property type="entry name" value="Hexapeptide repeat proteins"/>
    <property type="match status" value="1"/>
</dbReference>